<sequence>MEFPLLQLAAYAQISSVKKPLLNSFFIVLLLDQAASCSPINANLSDTAKTTAAASTKLPSLPSWLPPGWQMDSKVRTSGASAGEVDKSPGNTKSHRSDGEDGILIKNFNYSDAPKSVEWVLLSNNYDNSEDIFTPYIGCDKVPDYVSQDWTKAEAARNNRHPTNN</sequence>
<feature type="region of interest" description="Disordered" evidence="1">
    <location>
        <begin position="74"/>
        <end position="99"/>
    </location>
</feature>
<comment type="caution">
    <text evidence="2">The sequence shown here is derived from an EMBL/GenBank/DDBJ whole genome shotgun (WGS) entry which is preliminary data.</text>
</comment>
<dbReference type="EMBL" id="JANJYI010000007">
    <property type="protein sequence ID" value="KAK2643069.1"/>
    <property type="molecule type" value="Genomic_DNA"/>
</dbReference>
<dbReference type="AlphaFoldDB" id="A0AAD9TWL4"/>
<accession>A0AAD9TWL4</accession>
<evidence type="ECO:0000313" key="2">
    <source>
        <dbReference type="EMBL" id="KAK2643069.1"/>
    </source>
</evidence>
<organism evidence="2 3">
    <name type="scientific">Dipteronia dyeriana</name>
    <dbReference type="NCBI Taxonomy" id="168575"/>
    <lineage>
        <taxon>Eukaryota</taxon>
        <taxon>Viridiplantae</taxon>
        <taxon>Streptophyta</taxon>
        <taxon>Embryophyta</taxon>
        <taxon>Tracheophyta</taxon>
        <taxon>Spermatophyta</taxon>
        <taxon>Magnoliopsida</taxon>
        <taxon>eudicotyledons</taxon>
        <taxon>Gunneridae</taxon>
        <taxon>Pentapetalae</taxon>
        <taxon>rosids</taxon>
        <taxon>malvids</taxon>
        <taxon>Sapindales</taxon>
        <taxon>Sapindaceae</taxon>
        <taxon>Hippocastanoideae</taxon>
        <taxon>Acereae</taxon>
        <taxon>Dipteronia</taxon>
    </lineage>
</organism>
<dbReference type="Gene3D" id="3.30.890.10">
    <property type="entry name" value="Methyl-cpg-binding Protein 2, Chain A"/>
    <property type="match status" value="1"/>
</dbReference>
<evidence type="ECO:0000313" key="3">
    <source>
        <dbReference type="Proteomes" id="UP001280121"/>
    </source>
</evidence>
<reference evidence="2" key="1">
    <citation type="journal article" date="2023" name="Plant J.">
        <title>Genome sequences and population genomics provide insights into the demographic history, inbreeding, and mutation load of two 'living fossil' tree species of Dipteronia.</title>
        <authorList>
            <person name="Feng Y."/>
            <person name="Comes H.P."/>
            <person name="Chen J."/>
            <person name="Zhu S."/>
            <person name="Lu R."/>
            <person name="Zhang X."/>
            <person name="Li P."/>
            <person name="Qiu J."/>
            <person name="Olsen K.M."/>
            <person name="Qiu Y."/>
        </authorList>
    </citation>
    <scope>NUCLEOTIDE SEQUENCE</scope>
    <source>
        <strain evidence="2">KIB01</strain>
    </source>
</reference>
<proteinExistence type="predicted"/>
<keyword evidence="3" id="KW-1185">Reference proteome</keyword>
<evidence type="ECO:0000256" key="1">
    <source>
        <dbReference type="SAM" id="MobiDB-lite"/>
    </source>
</evidence>
<gene>
    <name evidence="2" type="ORF">Ddye_024832</name>
</gene>
<protein>
    <submittedName>
        <fullName evidence="2">Uncharacterized protein</fullName>
    </submittedName>
</protein>
<name>A0AAD9TWL4_9ROSI</name>
<dbReference type="Proteomes" id="UP001280121">
    <property type="component" value="Unassembled WGS sequence"/>
</dbReference>